<dbReference type="EMBL" id="CAKOFQ010007441">
    <property type="protein sequence ID" value="CAH2001234.1"/>
    <property type="molecule type" value="Genomic_DNA"/>
</dbReference>
<proteinExistence type="predicted"/>
<dbReference type="Proteomes" id="UP001152888">
    <property type="component" value="Unassembled WGS sequence"/>
</dbReference>
<evidence type="ECO:0000313" key="2">
    <source>
        <dbReference type="Proteomes" id="UP001152888"/>
    </source>
</evidence>
<comment type="caution">
    <text evidence="1">The sequence shown here is derived from an EMBL/GenBank/DDBJ whole genome shotgun (WGS) entry which is preliminary data.</text>
</comment>
<accession>A0A9P0LY22</accession>
<protein>
    <submittedName>
        <fullName evidence="1">Uncharacterized protein</fullName>
    </submittedName>
</protein>
<gene>
    <name evidence="1" type="ORF">ACAOBT_LOCUS26065</name>
</gene>
<dbReference type="AlphaFoldDB" id="A0A9P0LY22"/>
<sequence length="118" mass="13616">MKRYLQFVGGQYSKKDTINDPPDCIEPAVQRLCLGIGYLIVFQTLGMFVSDEYLLTDEFANVNFFKKMLLLGIWGKYTLYKYILAGYYLKELVSCLVWPMMEKMKKAIQNGTGSKTLN</sequence>
<name>A0A9P0LY22_ACAOB</name>
<keyword evidence="2" id="KW-1185">Reference proteome</keyword>
<organism evidence="1 2">
    <name type="scientific">Acanthoscelides obtectus</name>
    <name type="common">Bean weevil</name>
    <name type="synonym">Bruchus obtectus</name>
    <dbReference type="NCBI Taxonomy" id="200917"/>
    <lineage>
        <taxon>Eukaryota</taxon>
        <taxon>Metazoa</taxon>
        <taxon>Ecdysozoa</taxon>
        <taxon>Arthropoda</taxon>
        <taxon>Hexapoda</taxon>
        <taxon>Insecta</taxon>
        <taxon>Pterygota</taxon>
        <taxon>Neoptera</taxon>
        <taxon>Endopterygota</taxon>
        <taxon>Coleoptera</taxon>
        <taxon>Polyphaga</taxon>
        <taxon>Cucujiformia</taxon>
        <taxon>Chrysomeloidea</taxon>
        <taxon>Chrysomelidae</taxon>
        <taxon>Bruchinae</taxon>
        <taxon>Bruchini</taxon>
        <taxon>Acanthoscelides</taxon>
    </lineage>
</organism>
<evidence type="ECO:0000313" key="1">
    <source>
        <dbReference type="EMBL" id="CAH2001234.1"/>
    </source>
</evidence>
<dbReference type="OrthoDB" id="5974730at2759"/>
<reference evidence="1" key="1">
    <citation type="submission" date="2022-03" db="EMBL/GenBank/DDBJ databases">
        <authorList>
            <person name="Sayadi A."/>
        </authorList>
    </citation>
    <scope>NUCLEOTIDE SEQUENCE</scope>
</reference>